<proteinExistence type="predicted"/>
<dbReference type="Pfam" id="PF07713">
    <property type="entry name" value="DUF1604"/>
    <property type="match status" value="1"/>
</dbReference>
<protein>
    <submittedName>
        <fullName evidence="3">6429_t:CDS:1</fullName>
    </submittedName>
</protein>
<evidence type="ECO:0000256" key="1">
    <source>
        <dbReference type="SAM" id="MobiDB-lite"/>
    </source>
</evidence>
<feature type="region of interest" description="Disordered" evidence="1">
    <location>
        <begin position="533"/>
        <end position="563"/>
    </location>
</feature>
<dbReference type="GO" id="GO:0003723">
    <property type="term" value="F:RNA binding"/>
    <property type="evidence" value="ECO:0007669"/>
    <property type="project" value="TreeGrafter"/>
</dbReference>
<feature type="region of interest" description="Disordered" evidence="1">
    <location>
        <begin position="699"/>
        <end position="718"/>
    </location>
</feature>
<feature type="compositionally biased region" description="Basic and acidic residues" evidence="1">
    <location>
        <begin position="875"/>
        <end position="884"/>
    </location>
</feature>
<name>A0A9N8ZMF6_9GLOM</name>
<gene>
    <name evidence="3" type="ORF">ALEPTO_LOCUS3488</name>
</gene>
<sequence>MSYKKKSKPDQVNEDEVVNEKTDETFVIYGTLLPELDSASSEDKGKFQPIWKQEVRDENGLRRFHGAFKGGWSAGYYNTVGSKEGWTPSTFVSSRSNRSTKKESLPQDFMDEEDLEELGQNQKLVTTEEFDFLGSTEREKAQKQALTASIKESRSGFSVISERLIEDLIVPSKEPVGAREIVEEDGVAPRSGHWTSYSAIIKFDHKVNTYGLGFDPYKNAPEFASKVKSNSKVEQSHFKTASSLPMKGGIGVGALEDEDDEDIYDTTSIRDYQTLLIDEDEEAIFVGRKQDKKPQTFVSSKKISSLRLCYDGSEPLAGFVLARRPLPLNKWQLNTRDAHKLIRFTPPGIPTGFVPIHYFDTPGPAETQKTMPSETSQKVTTLAIIADQRAAKLGENPLQAPARSVFDFVSRRDKERLSNLIEAHIEIKTEYTVPPKFVIPKVEKDVAMAALRGFIPFGDNLPKQTRYKQFLEYQAGLSQVELRLPEDYTVDEFSKELDDFAKAARIFRPMSSMIASRFASASPSSIIQEFKQPEGGLRAPSSKKSSQEISTTLSTTTSTTVVEDSRSAAEAAAKMNMFGALTRTRTEFYPNRLLCKRFNIANPHPEHKSDSSTGKTQKGQQQPLSKEKMDEIMQERSTELFVNNPNNSSAPTFTQTITQSESLQKKVSEESKLDSENKETVAIDYVRPSMDIFKAIFESESDSESEQETSNKKVPPNLVSHSIDVPKPDEPISTQVTSIVSVSSSSPIIKQEKSETSFRPMFIPKSDRAHDRTLLSSTSSHFKSSEAAPNTKKDDHISTTTGPLSFLDDIPQTEPNRKRSFSSRDESKTTNAKEEKYISSSVKETKSTTENIADDSTRHHEELRISHQHISKKQKRDDSDDEYARRRHKDHKKSTSSKQRSSASKKHKKQDDSDSNYSQTGSSESSSSEIVHRRHKVRSKRHKKERSSSKKKSKKRSGKHKDINDNKSNHRTKNYHKEEKKRMAEEEPKYYVERQKSDEHVRDSGSSSSAITRVSKLHRPRAMDYWD</sequence>
<dbReference type="EMBL" id="CAJVPS010000649">
    <property type="protein sequence ID" value="CAG8501114.1"/>
    <property type="molecule type" value="Genomic_DNA"/>
</dbReference>
<feature type="compositionally biased region" description="Polar residues" evidence="1">
    <location>
        <begin position="611"/>
        <end position="624"/>
    </location>
</feature>
<keyword evidence="4" id="KW-1185">Reference proteome</keyword>
<evidence type="ECO:0000313" key="4">
    <source>
        <dbReference type="Proteomes" id="UP000789508"/>
    </source>
</evidence>
<feature type="region of interest" description="Disordered" evidence="1">
    <location>
        <begin position="601"/>
        <end position="629"/>
    </location>
</feature>
<feature type="compositionally biased region" description="Basic and acidic residues" evidence="1">
    <location>
        <begin position="822"/>
        <end position="847"/>
    </location>
</feature>
<dbReference type="AlphaFoldDB" id="A0A9N8ZMF6"/>
<dbReference type="InterPro" id="IPR011666">
    <property type="entry name" value="DUF1604"/>
</dbReference>
<dbReference type="Pfam" id="PF26093">
    <property type="entry name" value="HTH_TGH"/>
    <property type="match status" value="1"/>
</dbReference>
<evidence type="ECO:0000259" key="2">
    <source>
        <dbReference type="Pfam" id="PF07713"/>
    </source>
</evidence>
<feature type="region of interest" description="Disordered" evidence="1">
    <location>
        <begin position="745"/>
        <end position="1027"/>
    </location>
</feature>
<feature type="compositionally biased region" description="Basic and acidic residues" evidence="1">
    <location>
        <begin position="855"/>
        <end position="865"/>
    </location>
</feature>
<feature type="compositionally biased region" description="Basic residues" evidence="1">
    <location>
        <begin position="885"/>
        <end position="895"/>
    </location>
</feature>
<accession>A0A9N8ZMF6</accession>
<dbReference type="GO" id="GO:0005634">
    <property type="term" value="C:nucleus"/>
    <property type="evidence" value="ECO:0007669"/>
    <property type="project" value="TreeGrafter"/>
</dbReference>
<dbReference type="PANTHER" id="PTHR13384:SF19">
    <property type="entry name" value="G PATCH DOMAIN-CONTAINING PROTEIN 1"/>
    <property type="match status" value="1"/>
</dbReference>
<reference evidence="3" key="1">
    <citation type="submission" date="2021-06" db="EMBL/GenBank/DDBJ databases">
        <authorList>
            <person name="Kallberg Y."/>
            <person name="Tangrot J."/>
            <person name="Rosling A."/>
        </authorList>
    </citation>
    <scope>NUCLEOTIDE SEQUENCE</scope>
    <source>
        <strain evidence="3">FL130A</strain>
    </source>
</reference>
<feature type="domain" description="G patch" evidence="2">
    <location>
        <begin position="48"/>
        <end position="130"/>
    </location>
</feature>
<feature type="compositionally biased region" description="Basic residues" evidence="1">
    <location>
        <begin position="932"/>
        <end position="959"/>
    </location>
</feature>
<organism evidence="3 4">
    <name type="scientific">Ambispora leptoticha</name>
    <dbReference type="NCBI Taxonomy" id="144679"/>
    <lineage>
        <taxon>Eukaryota</taxon>
        <taxon>Fungi</taxon>
        <taxon>Fungi incertae sedis</taxon>
        <taxon>Mucoromycota</taxon>
        <taxon>Glomeromycotina</taxon>
        <taxon>Glomeromycetes</taxon>
        <taxon>Archaeosporales</taxon>
        <taxon>Ambisporaceae</taxon>
        <taxon>Ambispora</taxon>
    </lineage>
</organism>
<dbReference type="GO" id="GO:0006397">
    <property type="term" value="P:mRNA processing"/>
    <property type="evidence" value="ECO:0007669"/>
    <property type="project" value="InterPro"/>
</dbReference>
<evidence type="ECO:0000313" key="3">
    <source>
        <dbReference type="EMBL" id="CAG8501114.1"/>
    </source>
</evidence>
<feature type="compositionally biased region" description="Basic and acidic residues" evidence="1">
    <location>
        <begin position="975"/>
        <end position="1003"/>
    </location>
</feature>
<feature type="compositionally biased region" description="Low complexity" evidence="1">
    <location>
        <begin position="547"/>
        <end position="562"/>
    </location>
</feature>
<dbReference type="OrthoDB" id="20507at2759"/>
<dbReference type="PANTHER" id="PTHR13384">
    <property type="entry name" value="G PATCH DOMAIN-CONTAINING PROTEIN 1"/>
    <property type="match status" value="1"/>
</dbReference>
<comment type="caution">
    <text evidence="3">The sequence shown here is derived from an EMBL/GenBank/DDBJ whole genome shotgun (WGS) entry which is preliminary data.</text>
</comment>
<dbReference type="Proteomes" id="UP000789508">
    <property type="component" value="Unassembled WGS sequence"/>
</dbReference>